<dbReference type="InterPro" id="IPR032675">
    <property type="entry name" value="LRR_dom_sf"/>
</dbReference>
<reference evidence="4" key="1">
    <citation type="journal article" date="2013" name="Genome Biol.">
        <title>Draft genome of the mountain pine beetle, Dendroctonus ponderosae Hopkins, a major forest pest.</title>
        <authorList>
            <person name="Keeling C.I."/>
            <person name="Yuen M.M."/>
            <person name="Liao N.Y."/>
            <person name="Docking T.R."/>
            <person name="Chan S.K."/>
            <person name="Taylor G.A."/>
            <person name="Palmquist D.L."/>
            <person name="Jackman S.D."/>
            <person name="Nguyen A."/>
            <person name="Li M."/>
            <person name="Henderson H."/>
            <person name="Janes J.K."/>
            <person name="Zhao Y."/>
            <person name="Pandoh P."/>
            <person name="Moore R."/>
            <person name="Sperling F.A."/>
            <person name="Huber D.P."/>
            <person name="Birol I."/>
            <person name="Jones S.J."/>
            <person name="Bohlmann J."/>
        </authorList>
    </citation>
    <scope>NUCLEOTIDE SEQUENCE</scope>
</reference>
<dbReference type="Gene3D" id="1.20.1280.50">
    <property type="match status" value="1"/>
</dbReference>
<accession>A0AAR5PEH2</accession>
<dbReference type="InterPro" id="IPR001810">
    <property type="entry name" value="F-box_dom"/>
</dbReference>
<proteinExistence type="predicted"/>
<organism evidence="3 4">
    <name type="scientific">Dendroctonus ponderosae</name>
    <name type="common">Mountain pine beetle</name>
    <dbReference type="NCBI Taxonomy" id="77166"/>
    <lineage>
        <taxon>Eukaryota</taxon>
        <taxon>Metazoa</taxon>
        <taxon>Ecdysozoa</taxon>
        <taxon>Arthropoda</taxon>
        <taxon>Hexapoda</taxon>
        <taxon>Insecta</taxon>
        <taxon>Pterygota</taxon>
        <taxon>Neoptera</taxon>
        <taxon>Endopterygota</taxon>
        <taxon>Coleoptera</taxon>
        <taxon>Polyphaga</taxon>
        <taxon>Cucujiformia</taxon>
        <taxon>Curculionidae</taxon>
        <taxon>Scolytinae</taxon>
        <taxon>Dendroctonus</taxon>
    </lineage>
</organism>
<dbReference type="KEGG" id="dpa:109537051"/>
<protein>
    <recommendedName>
        <fullName evidence="2">F-box domain-containing protein</fullName>
    </recommendedName>
</protein>
<feature type="region of interest" description="Disordered" evidence="1">
    <location>
        <begin position="443"/>
        <end position="509"/>
    </location>
</feature>
<feature type="compositionally biased region" description="Low complexity" evidence="1">
    <location>
        <begin position="459"/>
        <end position="471"/>
    </location>
</feature>
<evidence type="ECO:0000313" key="3">
    <source>
        <dbReference type="EnsemblMetazoa" id="XP_019759131.1"/>
    </source>
</evidence>
<dbReference type="Proteomes" id="UP000019118">
    <property type="component" value="Unassembled WGS sequence"/>
</dbReference>
<reference evidence="3" key="2">
    <citation type="submission" date="2024-08" db="UniProtKB">
        <authorList>
            <consortium name="EnsemblMetazoa"/>
        </authorList>
    </citation>
    <scope>IDENTIFICATION</scope>
</reference>
<dbReference type="InterPro" id="IPR036047">
    <property type="entry name" value="F-box-like_dom_sf"/>
</dbReference>
<dbReference type="AlphaFoldDB" id="A0AAR5PEH2"/>
<dbReference type="EnsemblMetazoa" id="XM_019903572.1">
    <property type="protein sequence ID" value="XP_019759131.1"/>
    <property type="gene ID" value="LOC109537051"/>
</dbReference>
<dbReference type="Gene3D" id="3.80.10.10">
    <property type="entry name" value="Ribonuclease Inhibitor"/>
    <property type="match status" value="2"/>
</dbReference>
<feature type="compositionally biased region" description="Basic and acidic residues" evidence="1">
    <location>
        <begin position="475"/>
        <end position="508"/>
    </location>
</feature>
<dbReference type="PROSITE" id="PS50181">
    <property type="entry name" value="FBOX"/>
    <property type="match status" value="1"/>
</dbReference>
<evidence type="ECO:0000256" key="1">
    <source>
        <dbReference type="SAM" id="MobiDB-lite"/>
    </source>
</evidence>
<evidence type="ECO:0000259" key="2">
    <source>
        <dbReference type="PROSITE" id="PS50181"/>
    </source>
</evidence>
<feature type="domain" description="F-box" evidence="2">
    <location>
        <begin position="7"/>
        <end position="53"/>
    </location>
</feature>
<dbReference type="RefSeq" id="XP_019759131.1">
    <property type="nucleotide sequence ID" value="XM_019903572.2"/>
</dbReference>
<sequence length="614" mass="71103">MGTEQQACNILKLSDCAMMYILSYLDATSLFNLSRTCLYFKNIVEDPQLWRYIDARHDPNSTKKIQYVSDRVHDKTMHILIRAESKYNGLLSQDILSGWSQLQQLTVLALENQRFDGRLLSLQNFPKSLVELSLKKTHVKNAKMFFQNTNTTMRNLKVLILDQCDWLDSNFFMSVAKYENLEILSIIKCMRLHLNVVPYLNVARYGCKKLKVVDCRFNTIAHEMLVQVHKNRVALYLQSMSSYELETGRVLLKLPHLTMRSRALMMQSTVKNNSLEPYCNSIGDLVEELPESILYQDPYSDCSCGWKDSERIACLIDRSTINEESNIKEEIRTFCIDDYIDFDLSHQQFICHRHMRELNKLPEDFKNFFYHNQKKFCPDSSDNDSDSDDDLDCCMFGVGKDQLIVLKVREADEQGNIPEPVVIDIFKPDRNLVNMDGDIGQQRAAEDRNGSAEPDPQPSTSRGNSSTSSRNTFKRKAEPNVEDNDRRKMRYLEPERDADNAAGRKDEPAEAFQRFPLNAVDIPIIRLPAYQLQQDRIVMIKKDKLKLRKLSLRGYRKITDSALKYIQNLSLDLLDVTYTGVTREGIESFLNLNPNCRVLHQDYCICKPNIPLLI</sequence>
<name>A0AAR5PEH2_DENPD</name>
<dbReference type="SUPFAM" id="SSF81383">
    <property type="entry name" value="F-box domain"/>
    <property type="match status" value="1"/>
</dbReference>
<dbReference type="Pfam" id="PF12937">
    <property type="entry name" value="F-box-like"/>
    <property type="match status" value="1"/>
</dbReference>
<keyword evidence="4" id="KW-1185">Reference proteome</keyword>
<evidence type="ECO:0000313" key="4">
    <source>
        <dbReference type="Proteomes" id="UP000019118"/>
    </source>
</evidence>
<dbReference type="GeneID" id="109537051"/>
<dbReference type="SUPFAM" id="SSF52047">
    <property type="entry name" value="RNI-like"/>
    <property type="match status" value="1"/>
</dbReference>